<protein>
    <recommendedName>
        <fullName evidence="1">Retrovirus-related Pol polyprotein from transposon TNT 1-94-like beta-barrel domain-containing protein</fullName>
    </recommendedName>
</protein>
<dbReference type="InterPro" id="IPR054722">
    <property type="entry name" value="PolX-like_BBD"/>
</dbReference>
<evidence type="ECO:0000313" key="2">
    <source>
        <dbReference type="EMBL" id="KAK4389970.1"/>
    </source>
</evidence>
<dbReference type="PANTHER" id="PTHR47592">
    <property type="entry name" value="PBF68 PROTEIN"/>
    <property type="match status" value="1"/>
</dbReference>
<proteinExistence type="predicted"/>
<dbReference type="Pfam" id="PF14223">
    <property type="entry name" value="Retrotran_gag_2"/>
    <property type="match status" value="1"/>
</dbReference>
<gene>
    <name evidence="2" type="ORF">Sango_2060300</name>
</gene>
<evidence type="ECO:0000313" key="3">
    <source>
        <dbReference type="Proteomes" id="UP001289374"/>
    </source>
</evidence>
<dbReference type="EMBL" id="JACGWL010000012">
    <property type="protein sequence ID" value="KAK4389970.1"/>
    <property type="molecule type" value="Genomic_DNA"/>
</dbReference>
<evidence type="ECO:0000259" key="1">
    <source>
        <dbReference type="Pfam" id="PF22936"/>
    </source>
</evidence>
<sequence>MYVPVMRTLPDLSKMELLDGTNFKHWSQKLLIFFEQLDVDYVLFQNPPETPVEASIIAITTADTTSIGTTKGDDAGRKKYVVGKWLQFQMIDEKPIMDQIHEYENLVADVLREGMKMCEILQANVLLEKFPPTWSEYRNHLKHKKRDLTLQELISHMRIEEANRLKDEETSLSSLSIKANLVESAGTKDRFYQNKGKKFQKNNHHKSFKATDVVVEPNLVENKEDWILDTGASRHFCSNKTLFHKLLETTDGECVFMGNSTTAGVLVEDDPKTYMEATSIDSSFWKEAIRNELDSIMMNHTWDLVDLPIGKTIKETIRFLSAQFDMKDLGEADVILGQEAEWLKNLLGDVPLWGSTVPVSLHSDSQAAIGIAMNYAYNGKRRYIRIRHGAVKELLKNGIISLEYVRSKRNLADPLTKGLTRRIIFESSRAMGLKPLD</sequence>
<dbReference type="Pfam" id="PF22936">
    <property type="entry name" value="Pol_BBD"/>
    <property type="match status" value="1"/>
</dbReference>
<feature type="domain" description="Retrovirus-related Pol polyprotein from transposon TNT 1-94-like beta-barrel" evidence="1">
    <location>
        <begin position="226"/>
        <end position="265"/>
    </location>
</feature>
<reference evidence="2" key="1">
    <citation type="submission" date="2020-06" db="EMBL/GenBank/DDBJ databases">
        <authorList>
            <person name="Li T."/>
            <person name="Hu X."/>
            <person name="Zhang T."/>
            <person name="Song X."/>
            <person name="Zhang H."/>
            <person name="Dai N."/>
            <person name="Sheng W."/>
            <person name="Hou X."/>
            <person name="Wei L."/>
        </authorList>
    </citation>
    <scope>NUCLEOTIDE SEQUENCE</scope>
    <source>
        <strain evidence="2">K16</strain>
        <tissue evidence="2">Leaf</tissue>
    </source>
</reference>
<name>A0AAE1WAU9_9LAMI</name>
<dbReference type="Proteomes" id="UP001289374">
    <property type="component" value="Unassembled WGS sequence"/>
</dbReference>
<dbReference type="PANTHER" id="PTHR47592:SF30">
    <property type="entry name" value="CCHC-TYPE DOMAIN-CONTAINING PROTEIN"/>
    <property type="match status" value="1"/>
</dbReference>
<keyword evidence="3" id="KW-1185">Reference proteome</keyword>
<comment type="caution">
    <text evidence="2">The sequence shown here is derived from an EMBL/GenBank/DDBJ whole genome shotgun (WGS) entry which is preliminary data.</text>
</comment>
<reference evidence="2" key="2">
    <citation type="journal article" date="2024" name="Plant">
        <title>Genomic evolution and insights into agronomic trait innovations of Sesamum species.</title>
        <authorList>
            <person name="Miao H."/>
            <person name="Wang L."/>
            <person name="Qu L."/>
            <person name="Liu H."/>
            <person name="Sun Y."/>
            <person name="Le M."/>
            <person name="Wang Q."/>
            <person name="Wei S."/>
            <person name="Zheng Y."/>
            <person name="Lin W."/>
            <person name="Duan Y."/>
            <person name="Cao H."/>
            <person name="Xiong S."/>
            <person name="Wang X."/>
            <person name="Wei L."/>
            <person name="Li C."/>
            <person name="Ma Q."/>
            <person name="Ju M."/>
            <person name="Zhao R."/>
            <person name="Li G."/>
            <person name="Mu C."/>
            <person name="Tian Q."/>
            <person name="Mei H."/>
            <person name="Zhang T."/>
            <person name="Gao T."/>
            <person name="Zhang H."/>
        </authorList>
    </citation>
    <scope>NUCLEOTIDE SEQUENCE</scope>
    <source>
        <strain evidence="2">K16</strain>
    </source>
</reference>
<organism evidence="2 3">
    <name type="scientific">Sesamum angolense</name>
    <dbReference type="NCBI Taxonomy" id="2727404"/>
    <lineage>
        <taxon>Eukaryota</taxon>
        <taxon>Viridiplantae</taxon>
        <taxon>Streptophyta</taxon>
        <taxon>Embryophyta</taxon>
        <taxon>Tracheophyta</taxon>
        <taxon>Spermatophyta</taxon>
        <taxon>Magnoliopsida</taxon>
        <taxon>eudicotyledons</taxon>
        <taxon>Gunneridae</taxon>
        <taxon>Pentapetalae</taxon>
        <taxon>asterids</taxon>
        <taxon>lamiids</taxon>
        <taxon>Lamiales</taxon>
        <taxon>Pedaliaceae</taxon>
        <taxon>Sesamum</taxon>
    </lineage>
</organism>
<dbReference type="CDD" id="cd09272">
    <property type="entry name" value="RNase_HI_RT_Ty1"/>
    <property type="match status" value="1"/>
</dbReference>
<accession>A0AAE1WAU9</accession>
<dbReference type="AlphaFoldDB" id="A0AAE1WAU9"/>